<feature type="transmembrane region" description="Helical" evidence="1">
    <location>
        <begin position="73"/>
        <end position="95"/>
    </location>
</feature>
<evidence type="ECO:0000313" key="2">
    <source>
        <dbReference type="EMBL" id="QJX01187.1"/>
    </source>
</evidence>
<evidence type="ECO:0000313" key="3">
    <source>
        <dbReference type="Proteomes" id="UP000503447"/>
    </source>
</evidence>
<gene>
    <name evidence="2" type="ORF">FTUN_8826</name>
</gene>
<dbReference type="PANTHER" id="PTHR23520">
    <property type="entry name" value="TRANSPORTER, PUTATIVE (AFU_ORTHOLOGUE AFUA_3G04000)-RELATED"/>
    <property type="match status" value="1"/>
</dbReference>
<dbReference type="Gene3D" id="1.20.1250.20">
    <property type="entry name" value="MFS general substrate transporter like domains"/>
    <property type="match status" value="1"/>
</dbReference>
<dbReference type="AlphaFoldDB" id="A0A6M5Z5S7"/>
<keyword evidence="1" id="KW-1133">Transmembrane helix</keyword>
<reference evidence="3" key="1">
    <citation type="submission" date="2020-05" db="EMBL/GenBank/DDBJ databases">
        <title>Frigoriglobus tundricola gen. nov., sp. nov., a psychrotolerant cellulolytic planctomycete of the family Gemmataceae with two divergent copies of 16S rRNA gene.</title>
        <authorList>
            <person name="Kulichevskaya I.S."/>
            <person name="Ivanova A.A."/>
            <person name="Naumoff D.G."/>
            <person name="Beletsky A.V."/>
            <person name="Rijpstra W.I.C."/>
            <person name="Sinninghe Damste J.S."/>
            <person name="Mardanov A.V."/>
            <person name="Ravin N.V."/>
            <person name="Dedysh S.N."/>
        </authorList>
    </citation>
    <scope>NUCLEOTIDE SEQUENCE [LARGE SCALE GENOMIC DNA]</scope>
    <source>
        <strain evidence="3">PL17</strain>
    </source>
</reference>
<dbReference type="KEGG" id="ftj:FTUN_8826"/>
<accession>A0A6M5Z5S7</accession>
<keyword evidence="1" id="KW-0812">Transmembrane</keyword>
<dbReference type="RefSeq" id="WP_171475785.1">
    <property type="nucleotide sequence ID" value="NZ_CP053452.2"/>
</dbReference>
<keyword evidence="3" id="KW-1185">Reference proteome</keyword>
<organism evidence="2 3">
    <name type="scientific">Frigoriglobus tundricola</name>
    <dbReference type="NCBI Taxonomy" id="2774151"/>
    <lineage>
        <taxon>Bacteria</taxon>
        <taxon>Pseudomonadati</taxon>
        <taxon>Planctomycetota</taxon>
        <taxon>Planctomycetia</taxon>
        <taxon>Gemmatales</taxon>
        <taxon>Gemmataceae</taxon>
        <taxon>Frigoriglobus</taxon>
    </lineage>
</organism>
<keyword evidence="1" id="KW-0472">Membrane</keyword>
<dbReference type="PANTHER" id="PTHR23520:SF5">
    <property type="entry name" value="TRANSPORTER, PUTATIVE (AFU_ORTHOLOGUE AFUA_3G04000)-RELATED"/>
    <property type="match status" value="1"/>
</dbReference>
<sequence length="116" mass="12220">MSIAGKLTRDGWLPLMPDVYWAVGVLLARFSISQMDVPTRQAYTMAAVRPDERSAAAGVTGVARSVGASLSPVVATVLVGSVGWASVPFFLAGGLKIVYDVLLYRAFATTKSGDVK</sequence>
<evidence type="ECO:0000256" key="1">
    <source>
        <dbReference type="SAM" id="Phobius"/>
    </source>
</evidence>
<dbReference type="EMBL" id="CP053452">
    <property type="protein sequence ID" value="QJX01187.1"/>
    <property type="molecule type" value="Genomic_DNA"/>
</dbReference>
<protein>
    <submittedName>
        <fullName evidence="2">Putative MFS-type transporter</fullName>
    </submittedName>
</protein>
<dbReference type="InterPro" id="IPR036259">
    <property type="entry name" value="MFS_trans_sf"/>
</dbReference>
<proteinExistence type="predicted"/>
<name>A0A6M5Z5S7_9BACT</name>
<dbReference type="Proteomes" id="UP000503447">
    <property type="component" value="Chromosome"/>
</dbReference>
<dbReference type="SUPFAM" id="SSF103473">
    <property type="entry name" value="MFS general substrate transporter"/>
    <property type="match status" value="1"/>
</dbReference>